<keyword evidence="3 9" id="KW-0813">Transport</keyword>
<evidence type="ECO:0000256" key="3">
    <source>
        <dbReference type="ARBA" id="ARBA00022448"/>
    </source>
</evidence>
<protein>
    <submittedName>
        <fullName evidence="12">Putative S-adenosylmethionine carrier 2, chloroplastic</fullName>
    </submittedName>
</protein>
<evidence type="ECO:0000256" key="2">
    <source>
        <dbReference type="ARBA" id="ARBA00006375"/>
    </source>
</evidence>
<evidence type="ECO:0000256" key="1">
    <source>
        <dbReference type="ARBA" id="ARBA00004141"/>
    </source>
</evidence>
<evidence type="ECO:0000256" key="9">
    <source>
        <dbReference type="RuleBase" id="RU000488"/>
    </source>
</evidence>
<dbReference type="PROSITE" id="PS50920">
    <property type="entry name" value="SOLCAR"/>
    <property type="match status" value="2"/>
</dbReference>
<feature type="repeat" description="Solcar" evidence="8">
    <location>
        <begin position="180"/>
        <end position="262"/>
    </location>
</feature>
<feature type="transmembrane region" description="Helical" evidence="11">
    <location>
        <begin position="143"/>
        <end position="168"/>
    </location>
</feature>
<reference evidence="13" key="1">
    <citation type="journal article" date="2019" name="Nat. Commun.">
        <title>Expansion of phycobilisome linker gene families in mesophilic red algae.</title>
        <authorList>
            <person name="Lee J."/>
            <person name="Kim D."/>
            <person name="Bhattacharya D."/>
            <person name="Yoon H.S."/>
        </authorList>
    </citation>
    <scope>NUCLEOTIDE SEQUENCE [LARGE SCALE GENOMIC DNA]</scope>
    <source>
        <strain evidence="13">CCMP 1328</strain>
    </source>
</reference>
<keyword evidence="5" id="KW-0677">Repeat</keyword>
<feature type="repeat" description="Solcar" evidence="8">
    <location>
        <begin position="271"/>
        <end position="355"/>
    </location>
</feature>
<proteinExistence type="inferred from homology"/>
<dbReference type="OrthoDB" id="965at2759"/>
<gene>
    <name evidence="12" type="ORF">FVE85_0363</name>
</gene>
<keyword evidence="13" id="KW-1185">Reference proteome</keyword>
<dbReference type="AlphaFoldDB" id="A0A5J4Z147"/>
<dbReference type="InterPro" id="IPR018108">
    <property type="entry name" value="MCP_transmembrane"/>
</dbReference>
<dbReference type="EMBL" id="VRMN01000002">
    <property type="protein sequence ID" value="KAA8496634.1"/>
    <property type="molecule type" value="Genomic_DNA"/>
</dbReference>
<dbReference type="Pfam" id="PF00153">
    <property type="entry name" value="Mito_carr"/>
    <property type="match status" value="3"/>
</dbReference>
<dbReference type="PANTHER" id="PTHR45667">
    <property type="entry name" value="S-ADENOSYLMETHIONINE MITOCHONDRIAL CARRIER PROTEIN"/>
    <property type="match status" value="1"/>
</dbReference>
<keyword evidence="6 11" id="KW-1133">Transmembrane helix</keyword>
<feature type="compositionally biased region" description="Polar residues" evidence="10">
    <location>
        <begin position="75"/>
        <end position="88"/>
    </location>
</feature>
<dbReference type="GO" id="GO:0016020">
    <property type="term" value="C:membrane"/>
    <property type="evidence" value="ECO:0007669"/>
    <property type="project" value="UniProtKB-SubCell"/>
</dbReference>
<feature type="transmembrane region" description="Helical" evidence="11">
    <location>
        <begin position="274"/>
        <end position="294"/>
    </location>
</feature>
<evidence type="ECO:0000256" key="5">
    <source>
        <dbReference type="ARBA" id="ARBA00022737"/>
    </source>
</evidence>
<accession>A0A5J4Z147</accession>
<name>A0A5J4Z147_PORPP</name>
<dbReference type="InterPro" id="IPR023395">
    <property type="entry name" value="MCP_dom_sf"/>
</dbReference>
<comment type="caution">
    <text evidence="12">The sequence shown here is derived from an EMBL/GenBank/DDBJ whole genome shotgun (WGS) entry which is preliminary data.</text>
</comment>
<evidence type="ECO:0000256" key="7">
    <source>
        <dbReference type="ARBA" id="ARBA00023136"/>
    </source>
</evidence>
<evidence type="ECO:0000256" key="8">
    <source>
        <dbReference type="PROSITE-ProRule" id="PRU00282"/>
    </source>
</evidence>
<feature type="compositionally biased region" description="Basic and acidic residues" evidence="10">
    <location>
        <begin position="57"/>
        <end position="73"/>
    </location>
</feature>
<evidence type="ECO:0000256" key="10">
    <source>
        <dbReference type="SAM" id="MobiDB-lite"/>
    </source>
</evidence>
<keyword evidence="7 8" id="KW-0472">Membrane</keyword>
<evidence type="ECO:0000313" key="12">
    <source>
        <dbReference type="EMBL" id="KAA8496634.1"/>
    </source>
</evidence>
<sequence>MTANSAMKSSIVFVAPPATNASAANGSMVLPLPLTKSAPSIQREVRQPAQNASAKQNRHEQDQKHLLARDETPRAAQTMTSDSATSGKGSIGRRILSNALAEMSIALLLYPLETIKVRRQLSTTLCGFPQTGTRGMALKMRGLYAGVSQAVVAAVPTAAIFAMVYYAVKRVSERKLPPRFHFAAGVGSGAVANLMSSLIDTPFNLMQGRVQAGVNATVSDAFRSVLASRGVPGLFTGFKSNLLQSMPFDALEFATYDQLEGAAQRFRKRELTRWECLALGMLCGSLVGVLTSPFDVIRSRVLSNPSCSGRIRQTVATMWREGGVGAFFRGTRAKMVWEAANSGAFFFFSEEWGRVLHNRQLVAARAGTA</sequence>
<feature type="region of interest" description="Disordered" evidence="10">
    <location>
        <begin position="41"/>
        <end position="89"/>
    </location>
</feature>
<dbReference type="SUPFAM" id="SSF103506">
    <property type="entry name" value="Mitochondrial carrier"/>
    <property type="match status" value="1"/>
</dbReference>
<organism evidence="12 13">
    <name type="scientific">Porphyridium purpureum</name>
    <name type="common">Red alga</name>
    <name type="synonym">Porphyridium cruentum</name>
    <dbReference type="NCBI Taxonomy" id="35688"/>
    <lineage>
        <taxon>Eukaryota</taxon>
        <taxon>Rhodophyta</taxon>
        <taxon>Bangiophyceae</taxon>
        <taxon>Porphyridiales</taxon>
        <taxon>Porphyridiaceae</taxon>
        <taxon>Porphyridium</taxon>
    </lineage>
</organism>
<evidence type="ECO:0000313" key="13">
    <source>
        <dbReference type="Proteomes" id="UP000324585"/>
    </source>
</evidence>
<keyword evidence="4 8" id="KW-0812">Transmembrane</keyword>
<comment type="similarity">
    <text evidence="2 9">Belongs to the mitochondrial carrier (TC 2.A.29) family.</text>
</comment>
<feature type="transmembrane region" description="Helical" evidence="11">
    <location>
        <begin position="180"/>
        <end position="199"/>
    </location>
</feature>
<evidence type="ECO:0000256" key="11">
    <source>
        <dbReference type="SAM" id="Phobius"/>
    </source>
</evidence>
<comment type="subcellular location">
    <subcellularLocation>
        <location evidence="1">Membrane</location>
        <topology evidence="1">Multi-pass membrane protein</topology>
    </subcellularLocation>
</comment>
<dbReference type="Proteomes" id="UP000324585">
    <property type="component" value="Unassembled WGS sequence"/>
</dbReference>
<dbReference type="Gene3D" id="1.50.40.10">
    <property type="entry name" value="Mitochondrial carrier domain"/>
    <property type="match status" value="1"/>
</dbReference>
<evidence type="ECO:0000256" key="4">
    <source>
        <dbReference type="ARBA" id="ARBA00022692"/>
    </source>
</evidence>
<evidence type="ECO:0000256" key="6">
    <source>
        <dbReference type="ARBA" id="ARBA00022989"/>
    </source>
</evidence>